<gene>
    <name evidence="1" type="ORF">NUW58_g233</name>
</gene>
<keyword evidence="2" id="KW-1185">Reference proteome</keyword>
<comment type="caution">
    <text evidence="1">The sequence shown here is derived from an EMBL/GenBank/DDBJ whole genome shotgun (WGS) entry which is preliminary data.</text>
</comment>
<reference evidence="1" key="1">
    <citation type="submission" date="2022-10" db="EMBL/GenBank/DDBJ databases">
        <title>Genome Sequence of Xylaria curta.</title>
        <authorList>
            <person name="Buettner E."/>
        </authorList>
    </citation>
    <scope>NUCLEOTIDE SEQUENCE</scope>
    <source>
        <strain evidence="1">Babe10</strain>
    </source>
</reference>
<protein>
    <submittedName>
        <fullName evidence="1">Uncharacterized protein</fullName>
    </submittedName>
</protein>
<accession>A0ACC1PQH1</accession>
<evidence type="ECO:0000313" key="1">
    <source>
        <dbReference type="EMBL" id="KAJ2998728.1"/>
    </source>
</evidence>
<name>A0ACC1PQH1_9PEZI</name>
<sequence length="570" mass="62302">MEMNGLLCDTQPPTGSKRPSPSPAAQDGDAKRSRVFPDEKTTPADNSDYFSGLNGPHHFPGEPFYRGDQTLSCDASEGPINGYSHDGNLNAWSNLSACQEHMFLGMRFPFSDQGGLFQDTYFYEDQVATGPSEKILPSMDFGSVADLLDNSPGEDVANSTDTTQLDQWISSKTHADKTSGTVLTTPLVDKSMGVNIDYDTCFGVIVAVPTSSFKGDPGDESSGAYLGSLSNSRLVSALSRLPLRLDASLFISDAKDSEGNARKSQKKKYGTVEATREYALRIVLHGLQDVKEITGALLSDAGIFLQHPSAAEVIPEASYDNPHYLGRPGAEMPKLEYLHLDSIIDNTETQSADQIHSGRLMQILETAQANGESVSVSNVSPSPRLRSPLMRHQVLALAMMQEKESGFVEVPAFPSLWKKESSEYRKSVYYRHTVTRSIEPKPIPALGGILADDMGLGKTLSILSLICASLDFDSRVEGQDRGVKHRGTLVIAPTSTLNNWVEQVSTHVHDEKIRVVVYHGSDRKSLSSQFGDADIVITTYKVLLIEWGAERETGALFSWSWLRVVLDEGK</sequence>
<organism evidence="1 2">
    <name type="scientific">Xylaria curta</name>
    <dbReference type="NCBI Taxonomy" id="42375"/>
    <lineage>
        <taxon>Eukaryota</taxon>
        <taxon>Fungi</taxon>
        <taxon>Dikarya</taxon>
        <taxon>Ascomycota</taxon>
        <taxon>Pezizomycotina</taxon>
        <taxon>Sordariomycetes</taxon>
        <taxon>Xylariomycetidae</taxon>
        <taxon>Xylariales</taxon>
        <taxon>Xylariaceae</taxon>
        <taxon>Xylaria</taxon>
    </lineage>
</organism>
<dbReference type="Proteomes" id="UP001143856">
    <property type="component" value="Unassembled WGS sequence"/>
</dbReference>
<dbReference type="EMBL" id="JAPDGR010000018">
    <property type="protein sequence ID" value="KAJ2998728.1"/>
    <property type="molecule type" value="Genomic_DNA"/>
</dbReference>
<proteinExistence type="predicted"/>
<evidence type="ECO:0000313" key="2">
    <source>
        <dbReference type="Proteomes" id="UP001143856"/>
    </source>
</evidence>